<dbReference type="EMBL" id="JACHHJ010000001">
    <property type="protein sequence ID" value="MBB6448456.1"/>
    <property type="molecule type" value="Genomic_DNA"/>
</dbReference>
<dbReference type="GO" id="GO:0042802">
    <property type="term" value="F:identical protein binding"/>
    <property type="evidence" value="ECO:0007669"/>
    <property type="project" value="TreeGrafter"/>
</dbReference>
<keyword evidence="4 8" id="KW-0808">Transferase</keyword>
<dbReference type="Proteomes" id="UP000568839">
    <property type="component" value="Unassembled WGS sequence"/>
</dbReference>
<dbReference type="InterPro" id="IPR049704">
    <property type="entry name" value="Aminotrans_3_PPA_site"/>
</dbReference>
<keyword evidence="9" id="KW-1185">Reference proteome</keyword>
<evidence type="ECO:0000256" key="3">
    <source>
        <dbReference type="ARBA" id="ARBA00022605"/>
    </source>
</evidence>
<evidence type="ECO:0000256" key="7">
    <source>
        <dbReference type="RuleBase" id="RU003560"/>
    </source>
</evidence>
<evidence type="ECO:0000256" key="4">
    <source>
        <dbReference type="ARBA" id="ARBA00022679"/>
    </source>
</evidence>
<dbReference type="NCBIfam" id="NF002797">
    <property type="entry name" value="PRK02936.1"/>
    <property type="match status" value="1"/>
</dbReference>
<dbReference type="PIRSF" id="PIRSF000521">
    <property type="entry name" value="Transaminase_4ab_Lys_Orn"/>
    <property type="match status" value="1"/>
</dbReference>
<dbReference type="NCBIfam" id="TIGR00707">
    <property type="entry name" value="argD"/>
    <property type="match status" value="1"/>
</dbReference>
<dbReference type="InterPro" id="IPR050103">
    <property type="entry name" value="Class-III_PLP-dep_AT"/>
</dbReference>
<keyword evidence="5 7" id="KW-0663">Pyridoxal phosphate</keyword>
<dbReference type="NCBIfam" id="NF002325">
    <property type="entry name" value="PRK01278.1"/>
    <property type="match status" value="1"/>
</dbReference>
<comment type="pathway">
    <text evidence="6">Amino-acid biosynthesis.</text>
</comment>
<dbReference type="CDD" id="cd00610">
    <property type="entry name" value="OAT_like"/>
    <property type="match status" value="1"/>
</dbReference>
<dbReference type="RefSeq" id="WP_343069330.1">
    <property type="nucleotide sequence ID" value="NZ_JACHHJ010000001.1"/>
</dbReference>
<proteinExistence type="inferred from homology"/>
<dbReference type="Gene3D" id="3.90.1150.10">
    <property type="entry name" value="Aspartate Aminotransferase, domain 1"/>
    <property type="match status" value="1"/>
</dbReference>
<dbReference type="InterPro" id="IPR004636">
    <property type="entry name" value="AcOrn/SuccOrn_fam"/>
</dbReference>
<keyword evidence="2 8" id="KW-0032">Aminotransferase</keyword>
<evidence type="ECO:0000313" key="9">
    <source>
        <dbReference type="Proteomes" id="UP000568839"/>
    </source>
</evidence>
<keyword evidence="3" id="KW-0028">Amino-acid biosynthesis</keyword>
<dbReference type="EC" id="2.6.1.11" evidence="8"/>
<protein>
    <submittedName>
        <fullName evidence="8">Acetylornithine aminotransferase</fullName>
        <ecNumber evidence="8">2.6.1.11</ecNumber>
    </submittedName>
</protein>
<reference evidence="8 9" key="1">
    <citation type="submission" date="2020-08" db="EMBL/GenBank/DDBJ databases">
        <title>Genomic Encyclopedia of Type Strains, Phase IV (KMG-IV): sequencing the most valuable type-strain genomes for metagenomic binning, comparative biology and taxonomic classification.</title>
        <authorList>
            <person name="Goeker M."/>
        </authorList>
    </citation>
    <scope>NUCLEOTIDE SEQUENCE [LARGE SCALE GENOMIC DNA]</scope>
    <source>
        <strain evidence="8 9">DSM 21769</strain>
    </source>
</reference>
<evidence type="ECO:0000256" key="6">
    <source>
        <dbReference type="ARBA" id="ARBA00029440"/>
    </source>
</evidence>
<dbReference type="Gene3D" id="3.40.640.10">
    <property type="entry name" value="Type I PLP-dependent aspartate aminotransferase-like (Major domain)"/>
    <property type="match status" value="1"/>
</dbReference>
<comment type="cofactor">
    <cofactor evidence="1">
        <name>pyridoxal 5'-phosphate</name>
        <dbReference type="ChEBI" id="CHEBI:597326"/>
    </cofactor>
</comment>
<evidence type="ECO:0000256" key="2">
    <source>
        <dbReference type="ARBA" id="ARBA00022576"/>
    </source>
</evidence>
<evidence type="ECO:0000313" key="8">
    <source>
        <dbReference type="EMBL" id="MBB6448456.1"/>
    </source>
</evidence>
<organism evidence="8 9">
    <name type="scientific">Geomicrobium halophilum</name>
    <dbReference type="NCBI Taxonomy" id="549000"/>
    <lineage>
        <taxon>Bacteria</taxon>
        <taxon>Bacillati</taxon>
        <taxon>Bacillota</taxon>
        <taxon>Bacilli</taxon>
        <taxon>Bacillales</taxon>
        <taxon>Geomicrobium</taxon>
    </lineage>
</organism>
<dbReference type="GO" id="GO:0006526">
    <property type="term" value="P:L-arginine biosynthetic process"/>
    <property type="evidence" value="ECO:0007669"/>
    <property type="project" value="UniProtKB-ARBA"/>
</dbReference>
<evidence type="ECO:0000256" key="5">
    <source>
        <dbReference type="ARBA" id="ARBA00022898"/>
    </source>
</evidence>
<dbReference type="Pfam" id="PF00202">
    <property type="entry name" value="Aminotran_3"/>
    <property type="match status" value="1"/>
</dbReference>
<dbReference type="AlphaFoldDB" id="A0A841PMK3"/>
<dbReference type="InterPro" id="IPR015421">
    <property type="entry name" value="PyrdxlP-dep_Trfase_major"/>
</dbReference>
<accession>A0A841PMK3</accession>
<dbReference type="InterPro" id="IPR005814">
    <property type="entry name" value="Aminotrans_3"/>
</dbReference>
<name>A0A841PMK3_9BACL</name>
<comment type="caution">
    <text evidence="8">The sequence shown here is derived from an EMBL/GenBank/DDBJ whole genome shotgun (WGS) entry which is preliminary data.</text>
</comment>
<dbReference type="InterPro" id="IPR015424">
    <property type="entry name" value="PyrdxlP-dep_Trfase"/>
</dbReference>
<dbReference type="GO" id="GO:0030170">
    <property type="term" value="F:pyridoxal phosphate binding"/>
    <property type="evidence" value="ECO:0007669"/>
    <property type="project" value="InterPro"/>
</dbReference>
<dbReference type="PANTHER" id="PTHR11986">
    <property type="entry name" value="AMINOTRANSFERASE CLASS III"/>
    <property type="match status" value="1"/>
</dbReference>
<dbReference type="PANTHER" id="PTHR11986:SF79">
    <property type="entry name" value="ACETYLORNITHINE AMINOTRANSFERASE, MITOCHONDRIAL"/>
    <property type="match status" value="1"/>
</dbReference>
<dbReference type="InterPro" id="IPR015422">
    <property type="entry name" value="PyrdxlP-dep_Trfase_small"/>
</dbReference>
<dbReference type="PROSITE" id="PS00600">
    <property type="entry name" value="AA_TRANSFER_CLASS_3"/>
    <property type="match status" value="1"/>
</dbReference>
<comment type="similarity">
    <text evidence="7">Belongs to the class-III pyridoxal-phosphate-dependent aminotransferase family.</text>
</comment>
<sequence length="391" mass="42043">MGDTDTHIFPTYKRWDLTFDHAKGDTITTKEGHDYLDFMSGIGTVNMGHSHPDIVAAVEKQVQKGWHASNFFHYEEQERVASLLAEATGLDFVFYGNSGSEANEAAIKLARKATGKESVVSFTQSFHGRTYGSLAATGQSKIQEGFDPLPSGFTYAPYNEVDELAKYVDDQTAAIILEVIQGEGGVVPGERGFLKQTEALAKQHGALLIIDEVQTGMGRTGSPFSFQKYGLTPDIVTVAKGLGNGFPVSAMIGSTHLKAHFGPGSHGTTFGGNPLAMAAVEATLHVLNTPYFLEDIHEKSQQAFQLLNEELRGLDDVVDIRGDGLMIGIACKGPVAPILTNLQAKGLLALPAGEKVIRLLPPLTISQDRLMIGLKIVVEAIKESAKTTASR</sequence>
<dbReference type="FunFam" id="3.40.640.10:FF:000004">
    <property type="entry name" value="Acetylornithine aminotransferase"/>
    <property type="match status" value="1"/>
</dbReference>
<dbReference type="SUPFAM" id="SSF53383">
    <property type="entry name" value="PLP-dependent transferases"/>
    <property type="match status" value="1"/>
</dbReference>
<gene>
    <name evidence="8" type="ORF">HNR44_000405</name>
</gene>
<evidence type="ECO:0000256" key="1">
    <source>
        <dbReference type="ARBA" id="ARBA00001933"/>
    </source>
</evidence>
<dbReference type="GO" id="GO:0003992">
    <property type="term" value="F:N2-acetyl-L-ornithine:2-oxoglutarate 5-aminotransferase activity"/>
    <property type="evidence" value="ECO:0007669"/>
    <property type="project" value="UniProtKB-EC"/>
</dbReference>